<name>A0A3B6CD68_WHEAT</name>
<dbReference type="Gramene" id="TraesCS2B03G1233200.1">
    <property type="protein sequence ID" value="TraesCS2B03G1233200.1.CDS"/>
    <property type="gene ID" value="TraesCS2B03G1233200"/>
</dbReference>
<keyword evidence="3" id="KW-0479">Metal-binding</keyword>
<keyword evidence="4 11" id="KW-0863">Zinc-finger</keyword>
<dbReference type="Gene3D" id="3.40.50.300">
    <property type="entry name" value="P-loop containing nucleotide triphosphate hydrolases"/>
    <property type="match status" value="1"/>
</dbReference>
<dbReference type="Gramene" id="TraesROB_scaffold_005649_01G000200.1">
    <property type="protein sequence ID" value="TraesROB_scaffold_005649_01G000200.1"/>
    <property type="gene ID" value="TraesROB_scaffold_005649_01G000200"/>
</dbReference>
<dbReference type="InterPro" id="IPR056789">
    <property type="entry name" value="LRR_R13L1-DRL21"/>
</dbReference>
<dbReference type="SUPFAM" id="SSF54171">
    <property type="entry name" value="DNA-binding domain"/>
    <property type="match status" value="1"/>
</dbReference>
<keyword evidence="6" id="KW-0862">Zinc</keyword>
<evidence type="ECO:0000256" key="8">
    <source>
        <dbReference type="ARBA" id="ARBA00023125"/>
    </source>
</evidence>
<dbReference type="GO" id="GO:0005634">
    <property type="term" value="C:nucleus"/>
    <property type="evidence" value="ECO:0007669"/>
    <property type="project" value="UniProtKB-SubCell"/>
</dbReference>
<dbReference type="Gramene" id="TraesCS2B02G489400.1">
    <property type="protein sequence ID" value="TraesCS2B02G489400.1"/>
    <property type="gene ID" value="TraesCS2B02G489400"/>
</dbReference>
<dbReference type="Gene3D" id="3.30.730.10">
    <property type="entry name" value="AP2/ERF domain"/>
    <property type="match status" value="1"/>
</dbReference>
<dbReference type="Pfam" id="PF23559">
    <property type="entry name" value="WHD_DRP"/>
    <property type="match status" value="1"/>
</dbReference>
<evidence type="ECO:0000256" key="2">
    <source>
        <dbReference type="ARBA" id="ARBA00022614"/>
    </source>
</evidence>
<evidence type="ECO:0000256" key="3">
    <source>
        <dbReference type="ARBA" id="ARBA00022723"/>
    </source>
</evidence>
<dbReference type="InterPro" id="IPR001471">
    <property type="entry name" value="AP2/ERF_dom"/>
</dbReference>
<dbReference type="GO" id="GO:0006952">
    <property type="term" value="P:defense response"/>
    <property type="evidence" value="ECO:0007669"/>
    <property type="project" value="UniProtKB-KW"/>
</dbReference>
<evidence type="ECO:0000256" key="11">
    <source>
        <dbReference type="PROSITE-ProRule" id="PRU00027"/>
    </source>
</evidence>
<dbReference type="PROSITE" id="PS50808">
    <property type="entry name" value="ZF_BED"/>
    <property type="match status" value="1"/>
</dbReference>
<dbReference type="SUPFAM" id="SSF57667">
    <property type="entry name" value="beta-beta-alpha zinc fingers"/>
    <property type="match status" value="1"/>
</dbReference>
<dbReference type="PRINTS" id="PR00364">
    <property type="entry name" value="DISEASERSIST"/>
</dbReference>
<dbReference type="InterPro" id="IPR036955">
    <property type="entry name" value="AP2/ERF_dom_sf"/>
</dbReference>
<feature type="domain" description="AP2/ERF" evidence="14">
    <location>
        <begin position="1"/>
        <end position="33"/>
    </location>
</feature>
<dbReference type="SUPFAM" id="SSF52058">
    <property type="entry name" value="L domain-like"/>
    <property type="match status" value="2"/>
</dbReference>
<dbReference type="PANTHER" id="PTHR36766">
    <property type="entry name" value="PLANT BROAD-SPECTRUM MILDEW RESISTANCE PROTEIN RPW8"/>
    <property type="match status" value="1"/>
</dbReference>
<dbReference type="InterPro" id="IPR027417">
    <property type="entry name" value="P-loop_NTPase"/>
</dbReference>
<dbReference type="SMART" id="SM00614">
    <property type="entry name" value="ZnF_BED"/>
    <property type="match status" value="2"/>
</dbReference>
<dbReference type="SUPFAM" id="SSF52540">
    <property type="entry name" value="P-loop containing nucleoside triphosphate hydrolases"/>
    <property type="match status" value="1"/>
</dbReference>
<dbReference type="SMR" id="A0A3B6CD68"/>
<keyword evidence="5" id="KW-0611">Plant defense</keyword>
<evidence type="ECO:0000256" key="6">
    <source>
        <dbReference type="ARBA" id="ARBA00022833"/>
    </source>
</evidence>
<evidence type="ECO:0000256" key="1">
    <source>
        <dbReference type="ARBA" id="ARBA00004123"/>
    </source>
</evidence>
<evidence type="ECO:0000256" key="12">
    <source>
        <dbReference type="SAM" id="MobiDB-lite"/>
    </source>
</evidence>
<evidence type="ECO:0008006" key="17">
    <source>
        <dbReference type="Google" id="ProtNLM"/>
    </source>
</evidence>
<keyword evidence="8" id="KW-0238">DNA-binding</keyword>
<dbReference type="Gene3D" id="3.80.10.10">
    <property type="entry name" value="Ribonuclease Inhibitor"/>
    <property type="match status" value="4"/>
</dbReference>
<evidence type="ECO:0000313" key="15">
    <source>
        <dbReference type="EnsemblPlants" id="TraesCS2B02G489400.1"/>
    </source>
</evidence>
<evidence type="ECO:0000313" key="16">
    <source>
        <dbReference type="Proteomes" id="UP000019116"/>
    </source>
</evidence>
<evidence type="ECO:0000256" key="10">
    <source>
        <dbReference type="ARBA" id="ARBA00023242"/>
    </source>
</evidence>
<dbReference type="Proteomes" id="UP000019116">
    <property type="component" value="Chromosome 2B"/>
</dbReference>
<keyword evidence="7" id="KW-0805">Transcription regulation</keyword>
<dbReference type="InterPro" id="IPR003656">
    <property type="entry name" value="Znf_BED"/>
</dbReference>
<dbReference type="Pfam" id="PF02892">
    <property type="entry name" value="zf-BED"/>
    <property type="match status" value="1"/>
</dbReference>
<dbReference type="InterPro" id="IPR058922">
    <property type="entry name" value="WHD_DRP"/>
</dbReference>
<organism evidence="15">
    <name type="scientific">Triticum aestivum</name>
    <name type="common">Wheat</name>
    <dbReference type="NCBI Taxonomy" id="4565"/>
    <lineage>
        <taxon>Eukaryota</taxon>
        <taxon>Viridiplantae</taxon>
        <taxon>Streptophyta</taxon>
        <taxon>Embryophyta</taxon>
        <taxon>Tracheophyta</taxon>
        <taxon>Spermatophyta</taxon>
        <taxon>Magnoliopsida</taxon>
        <taxon>Liliopsida</taxon>
        <taxon>Poales</taxon>
        <taxon>Poaceae</taxon>
        <taxon>BOP clade</taxon>
        <taxon>Pooideae</taxon>
        <taxon>Triticodae</taxon>
        <taxon>Triticeae</taxon>
        <taxon>Triticinae</taxon>
        <taxon>Triticum</taxon>
    </lineage>
</organism>
<feature type="region of interest" description="Disordered" evidence="12">
    <location>
        <begin position="360"/>
        <end position="403"/>
    </location>
</feature>
<feature type="compositionally biased region" description="Polar residues" evidence="12">
    <location>
        <begin position="392"/>
        <end position="401"/>
    </location>
</feature>
<dbReference type="Pfam" id="PF25019">
    <property type="entry name" value="LRR_R13L1-DRL21"/>
    <property type="match status" value="1"/>
</dbReference>
<dbReference type="OrthoDB" id="689569at2759"/>
<reference evidence="15" key="1">
    <citation type="submission" date="2018-08" db="EMBL/GenBank/DDBJ databases">
        <authorList>
            <person name="Rossello M."/>
        </authorList>
    </citation>
    <scope>NUCLEOTIDE SEQUENCE [LARGE SCALE GENOMIC DNA]</scope>
    <source>
        <strain evidence="15">cv. Chinese Spring</strain>
    </source>
</reference>
<evidence type="ECO:0000259" key="14">
    <source>
        <dbReference type="PROSITE" id="PS51032"/>
    </source>
</evidence>
<dbReference type="GO" id="GO:0003677">
    <property type="term" value="F:DNA binding"/>
    <property type="evidence" value="ECO:0007669"/>
    <property type="project" value="UniProtKB-KW"/>
</dbReference>
<dbReference type="PANTHER" id="PTHR36766:SF73">
    <property type="entry name" value="NB-ARC DOMAIN-CONTAINING PROTEIN"/>
    <property type="match status" value="1"/>
</dbReference>
<keyword evidence="9" id="KW-0804">Transcription</keyword>
<dbReference type="InterPro" id="IPR036388">
    <property type="entry name" value="WH-like_DNA-bd_sf"/>
</dbReference>
<feature type="compositionally biased region" description="Polar residues" evidence="12">
    <location>
        <begin position="288"/>
        <end position="301"/>
    </location>
</feature>
<dbReference type="GO" id="GO:0008270">
    <property type="term" value="F:zinc ion binding"/>
    <property type="evidence" value="ECO:0007669"/>
    <property type="project" value="UniProtKB-KW"/>
</dbReference>
<dbReference type="GO" id="GO:0003700">
    <property type="term" value="F:DNA-binding transcription factor activity"/>
    <property type="evidence" value="ECO:0007669"/>
    <property type="project" value="InterPro"/>
</dbReference>
<dbReference type="InterPro" id="IPR002182">
    <property type="entry name" value="NB-ARC"/>
</dbReference>
<reference evidence="15" key="2">
    <citation type="submission" date="2018-10" db="UniProtKB">
        <authorList>
            <consortium name="EnsemblPlants"/>
        </authorList>
    </citation>
    <scope>IDENTIFICATION</scope>
</reference>
<dbReference type="Pfam" id="PF00931">
    <property type="entry name" value="NB-ARC"/>
    <property type="match status" value="1"/>
</dbReference>
<dbReference type="OMA" id="MSNENEH"/>
<keyword evidence="16" id="KW-1185">Reference proteome</keyword>
<dbReference type="InterPro" id="IPR016177">
    <property type="entry name" value="DNA-bd_dom_sf"/>
</dbReference>
<evidence type="ECO:0000256" key="4">
    <source>
        <dbReference type="ARBA" id="ARBA00022771"/>
    </source>
</evidence>
<dbReference type="GO" id="GO:0043531">
    <property type="term" value="F:ADP binding"/>
    <property type="evidence" value="ECO:0007669"/>
    <property type="project" value="InterPro"/>
</dbReference>
<keyword evidence="10" id="KW-0539">Nucleus</keyword>
<dbReference type="Gene3D" id="1.10.10.10">
    <property type="entry name" value="Winged helix-like DNA-binding domain superfamily/Winged helix DNA-binding domain"/>
    <property type="match status" value="1"/>
</dbReference>
<evidence type="ECO:0000259" key="13">
    <source>
        <dbReference type="PROSITE" id="PS50808"/>
    </source>
</evidence>
<dbReference type="STRING" id="4565.A0A3B6CD68"/>
<sequence>MLLGIFETAEQAARTYDAAALRFKGAKAKLNYPEGFQGRTDLGFKVTRSIPDGLQQHRHYPSTMEAPATQPSPQQQPTVPVLMRHELPPQGAGSSRGAVNLPFGAMSAPSTSSTSSPHMLVPPLASEDHTMRRTVSVEEEANDTHDGVTARTQSSKFVNSFYGFASACAFFTLSDSGQRTTLFLFLLAVARNNAECMHGADRVDEISRGDADTPSNIVGKLRSVVWEHFTITEKDNGKPLKAVCRHCGNEFKCDTKTNGTSSMKKHLENEHAVTFTKKPPRGRPPNPSSTSEPILIGNSSRTKGKRRWSKAWQLFDIIEEENGEPIKAICKYCPTKIKCGPMCGTAGMLNHNKICKNKPGPYDQSPNPSSTGDATAHVKPSSSRKRRRPESTQMTAPNTATGWDKVEISNRIQNITSELQGIQLEVPKAFYPCGSSLSSNSDHHQSTISDQRLKTSSLVQKKVYGRDVEKNSIVKLVRAKNKSHGVTILPIVGIAGVGKTTLAQLVYNDPYSESQFDHKIWVWVSHNFDGMRLTREMLTSVSQQRHEGIDCFVKLQEILKSHIKSKRVLLILDDVWDDKDDCRLNQLMAPFKNDSDNGNVILVTTRKLSAAKMIGTTEPIKLGALEKDDLWLLFKSCAFGDENYDCLGNISTIGRQIAEKLEGNPLVAVTTGALLRGHLTVDHWSNILKKESWKSLGLNGGIMPALKLSYDELPHHLQQCLSHCSIFPKKYRFLGKDLVYIWISQGFVDRTHLSERLEEAGLEYLNDLMSLGFFQQVEDQQDEDGDEDEEEESSLGSQIRYSMCGLMHDFAKMVSRTECATIDGLHCKMLPNIRHLAIVTDSAYNKDWYGNIPRNENFEENLRNTVTSVSKLRTLVLVGHYDSFFIELFQTIFRKAHNLRLLQVSATSTGFNSFCCVLANPLHLRYLKLELHGVVPQVLSKSFHLQVLDVGSDMNTSVPNGMHNLVSLRHLIARNRVRSSIASIGIMASLQELHDFEVRNASGFEITQLQSMNELVQLGVSQLDNVKTRDDAYRAGLRNKEHLEELHLSWKYALLENEYSSEKAREVLEGLEPHMGLKHLQISKYNGTTSPTWLANKISVTSLQTLHLDDCRGWRILPSLGSLPFLTKLKLSTMCEVIEVLLPSLEDLVLINMPKLERCSSTSVEGLSSNLRVLQIEHCKALTSFDLLENNDKFKIEQSSCLAGLRKLILYDCPRLKVLNPLPPSTTCSELLISGVSILPSMKGSSSDNLRIGLINESIIYGSIDGYADESRIMDDKIFAFHNLRNLKSMVIFGCQNLRSFSFEDFSHLSSLKNLEISMCKELFSSDVMPEHTLQNVATTKCRAFPSLESLSIRSCGITGKWVSLMLQHAWILEELSLEDCLHTTIIQLPTEEEENSLSDLISAREDSSSGDQDTLTWLARDRLLHIPSNITSSLKWLTIWKCRGVTFNGSEKGFSRFTSLKELQIRGCPELVLHLVDKDGTYYCTNGRWFLPSSLEVLGIDNYFQEKLQPCFLNDLTSLKRLSVSSRPWLKSLQLHSCTALEELKVIQCESLTTLEGLQFLGTLRHLTVYDCPGMSTCLKSLSWRYGLCSRLETLGIGDPSVLTTSFCKLLTSLQCLKLYHFGWEVTRLTDNQEIALVFLKSLQELHFLCCYDLVDLPAGLHNLPSLKKLKIDTCPRVSRLPKTGLPLPLEELEIEFCSKKLADQCRLLETSKLKVKISLCS</sequence>
<dbReference type="InterPro" id="IPR032675">
    <property type="entry name" value="LRR_dom_sf"/>
</dbReference>
<feature type="compositionally biased region" description="Polar residues" evidence="12">
    <location>
        <begin position="364"/>
        <end position="373"/>
    </location>
</feature>
<keyword evidence="2" id="KW-0433">Leucine-rich repeat</keyword>
<dbReference type="EnsemblPlants" id="TraesCS2B02G489400.1">
    <property type="protein sequence ID" value="TraesCS2B02G489400.1"/>
    <property type="gene ID" value="TraesCS2B02G489400"/>
</dbReference>
<evidence type="ECO:0000256" key="5">
    <source>
        <dbReference type="ARBA" id="ARBA00022821"/>
    </source>
</evidence>
<feature type="domain" description="BED-type" evidence="13">
    <location>
        <begin position="220"/>
        <end position="278"/>
    </location>
</feature>
<accession>A0A3B6CD68</accession>
<proteinExistence type="predicted"/>
<evidence type="ECO:0000256" key="7">
    <source>
        <dbReference type="ARBA" id="ARBA00023015"/>
    </source>
</evidence>
<protein>
    <recommendedName>
        <fullName evidence="17">BED-type domain-containing protein</fullName>
    </recommendedName>
</protein>
<feature type="region of interest" description="Disordered" evidence="12">
    <location>
        <begin position="275"/>
        <end position="303"/>
    </location>
</feature>
<dbReference type="PROSITE" id="PS51032">
    <property type="entry name" value="AP2_ERF"/>
    <property type="match status" value="1"/>
</dbReference>
<comment type="subcellular location">
    <subcellularLocation>
        <location evidence="1">Nucleus</location>
    </subcellularLocation>
</comment>
<evidence type="ECO:0000256" key="9">
    <source>
        <dbReference type="ARBA" id="ARBA00023163"/>
    </source>
</evidence>
<dbReference type="InterPro" id="IPR036236">
    <property type="entry name" value="Znf_C2H2_sf"/>
</dbReference>